<keyword evidence="1" id="KW-0472">Membrane</keyword>
<evidence type="ECO:0000256" key="1">
    <source>
        <dbReference type="SAM" id="Phobius"/>
    </source>
</evidence>
<feature type="transmembrane region" description="Helical" evidence="1">
    <location>
        <begin position="326"/>
        <end position="347"/>
    </location>
</feature>
<sequence>MYLILINISVFNIYIMVTLTFSAPQCKLKDLFTTDKDKCSNKNIEQCNYDDDCVWSILNDNSYFYIRSNKIKFLFSKLHSFTGPYFRFIVIQIVSMFIIYFLLKIILVKYPLKSFLYLKFFIYMLIINFTVFYVNNMIKEFNIFNLRNMLYGNSNICLISSSESSDFSNIYGNAINYLNKKTPEECVNYGKNKSSHWRDLYLYSDYEYLKTDTTGTKFIDPSDDKIKSINNIGYIVSIYSILYFVLIFVCDFLSFVKEINLLKYVSIFVLILVIGIYVLFKNNNKYINNIQNLKYDDTKPELKSSDFFSNYSIYEDISNSYFNNEILINILIITIIYTIIFSTHKFYD</sequence>
<protein>
    <submittedName>
        <fullName evidence="2">Uncharacterized protein</fullName>
    </submittedName>
</protein>
<reference evidence="2" key="1">
    <citation type="journal article" date="2020" name="Nature">
        <title>Giant virus diversity and host interactions through global metagenomics.</title>
        <authorList>
            <person name="Schulz F."/>
            <person name="Roux S."/>
            <person name="Paez-Espino D."/>
            <person name="Jungbluth S."/>
            <person name="Walsh D.A."/>
            <person name="Denef V.J."/>
            <person name="McMahon K.D."/>
            <person name="Konstantinidis K.T."/>
            <person name="Eloe-Fadrosh E.A."/>
            <person name="Kyrpides N.C."/>
            <person name="Woyke T."/>
        </authorList>
    </citation>
    <scope>NUCLEOTIDE SEQUENCE</scope>
    <source>
        <strain evidence="2">GVMAG-M-3300023110-24</strain>
    </source>
</reference>
<feature type="transmembrane region" description="Helical" evidence="1">
    <location>
        <begin position="232"/>
        <end position="255"/>
    </location>
</feature>
<name>A0A6C0CZT7_9ZZZZ</name>
<accession>A0A6C0CZT7</accession>
<dbReference type="EMBL" id="MN739509">
    <property type="protein sequence ID" value="QHT09334.1"/>
    <property type="molecule type" value="Genomic_DNA"/>
</dbReference>
<proteinExistence type="predicted"/>
<feature type="transmembrane region" description="Helical" evidence="1">
    <location>
        <begin position="115"/>
        <end position="134"/>
    </location>
</feature>
<feature type="transmembrane region" description="Helical" evidence="1">
    <location>
        <begin position="261"/>
        <end position="280"/>
    </location>
</feature>
<dbReference type="AlphaFoldDB" id="A0A6C0CZT7"/>
<feature type="transmembrane region" description="Helical" evidence="1">
    <location>
        <begin position="85"/>
        <end position="103"/>
    </location>
</feature>
<organism evidence="2">
    <name type="scientific">viral metagenome</name>
    <dbReference type="NCBI Taxonomy" id="1070528"/>
    <lineage>
        <taxon>unclassified sequences</taxon>
        <taxon>metagenomes</taxon>
        <taxon>organismal metagenomes</taxon>
    </lineage>
</organism>
<keyword evidence="1" id="KW-0812">Transmembrane</keyword>
<feature type="transmembrane region" description="Helical" evidence="1">
    <location>
        <begin position="6"/>
        <end position="23"/>
    </location>
</feature>
<keyword evidence="1" id="KW-1133">Transmembrane helix</keyword>
<evidence type="ECO:0000313" key="2">
    <source>
        <dbReference type="EMBL" id="QHT09334.1"/>
    </source>
</evidence>